<evidence type="ECO:0000313" key="1">
    <source>
        <dbReference type="EMBL" id="OZS78940.1"/>
    </source>
</evidence>
<name>A0A264W5T5_9BACL</name>
<proteinExistence type="predicted"/>
<comment type="caution">
    <text evidence="1">The sequence shown here is derived from an EMBL/GenBank/DDBJ whole genome shotgun (WGS) entry which is preliminary data.</text>
</comment>
<sequence>KAKTALEAEGVKFPIHLDIPVDQTSKNYIARIQSFKQSVETVLGEGNVIIDIQQVSKDELNNITYYAASAAAEDWDLSGAVGWNPDYEDPS</sequence>
<accession>A0A264W5T5</accession>
<dbReference type="EMBL" id="NOKQ01000172">
    <property type="protein sequence ID" value="OZS78940.1"/>
    <property type="molecule type" value="Genomic_DNA"/>
</dbReference>
<feature type="non-terminal residue" evidence="1">
    <location>
        <position position="1"/>
    </location>
</feature>
<protein>
    <recommendedName>
        <fullName evidence="3">Peptide ABC transporter substrate-binding protein</fullName>
    </recommendedName>
</protein>
<evidence type="ECO:0000313" key="2">
    <source>
        <dbReference type="Proteomes" id="UP000217065"/>
    </source>
</evidence>
<dbReference type="Proteomes" id="UP000217065">
    <property type="component" value="Unassembled WGS sequence"/>
</dbReference>
<dbReference type="Gene3D" id="3.10.105.10">
    <property type="entry name" value="Dipeptide-binding Protein, Domain 3"/>
    <property type="match status" value="1"/>
</dbReference>
<feature type="non-terminal residue" evidence="1">
    <location>
        <position position="91"/>
    </location>
</feature>
<keyword evidence="2" id="KW-1185">Reference proteome</keyword>
<organism evidence="1 2">
    <name type="scientific">Tetzosporium hominis</name>
    <dbReference type="NCBI Taxonomy" id="2020506"/>
    <lineage>
        <taxon>Bacteria</taxon>
        <taxon>Bacillati</taxon>
        <taxon>Bacillota</taxon>
        <taxon>Bacilli</taxon>
        <taxon>Bacillales</taxon>
        <taxon>Caryophanaceae</taxon>
        <taxon>Tetzosporium</taxon>
    </lineage>
</organism>
<dbReference type="AlphaFoldDB" id="A0A264W5T5"/>
<gene>
    <name evidence="1" type="ORF">CF394_03550</name>
</gene>
<evidence type="ECO:0008006" key="3">
    <source>
        <dbReference type="Google" id="ProtNLM"/>
    </source>
</evidence>
<reference evidence="1 2" key="1">
    <citation type="submission" date="2017-07" db="EMBL/GenBank/DDBJ databases">
        <title>Tetzosporium hominis gen.nov. sp.nov.</title>
        <authorList>
            <person name="Tetz G."/>
            <person name="Tetz V."/>
        </authorList>
    </citation>
    <scope>NUCLEOTIDE SEQUENCE [LARGE SCALE GENOMIC DNA]</scope>
    <source>
        <strain evidence="1 2">VT-49</strain>
    </source>
</reference>